<dbReference type="AlphaFoldDB" id="A0A0H5PW08"/>
<dbReference type="EMBL" id="LN852800">
    <property type="protein sequence ID" value="CRY93936.1"/>
    <property type="molecule type" value="Genomic_DNA"/>
</dbReference>
<evidence type="ECO:0000313" key="2">
    <source>
        <dbReference type="EMBL" id="CRY93936.1"/>
    </source>
</evidence>
<evidence type="ECO:0000256" key="1">
    <source>
        <dbReference type="SAM" id="Coils"/>
    </source>
</evidence>
<reference evidence="2" key="1">
    <citation type="submission" date="2015-06" db="EMBL/GenBank/DDBJ databases">
        <authorList>
            <person name="Joergensen T."/>
        </authorList>
    </citation>
    <scope>NUCLEOTIDE SEQUENCE</scope>
    <source>
        <plasmid evidence="2">pRGRH0110</plasmid>
    </source>
</reference>
<name>A0A0H5PW08_9ZZZZ</name>
<sequence length="244" mass="27567">MVGGYKTVQSGHSDPECTHVIMTLGEYNELLQEIRDAAADGKRVKDEAARAAATSAANAEAAVKKIQADAAQKIAQLQNKVETERAGKEYQIGLNQDFKRIARERANADRGIKPKKERSGYVVLSSRQKKYKYKENRHDIAEVYLWETVIQTPYVVSFTAEQAMTETQELFARDEQGHWLIGRLGIDGEYDGKYEDMIDDPRCAAWKDDNIIVEKIFNANAKVGYWEIIITHTKPLDNIGTELL</sequence>
<feature type="coiled-coil region" evidence="1">
    <location>
        <begin position="27"/>
        <end position="76"/>
    </location>
</feature>
<organism evidence="2">
    <name type="scientific">uncultured prokaryote</name>
    <dbReference type="NCBI Taxonomy" id="198431"/>
    <lineage>
        <taxon>unclassified sequences</taxon>
        <taxon>environmental samples</taxon>
    </lineage>
</organism>
<geneLocation type="plasmid" evidence="2">
    <name>pRGRH0110</name>
</geneLocation>
<keyword evidence="1" id="KW-0175">Coiled coil</keyword>
<keyword evidence="2" id="KW-0614">Plasmid</keyword>
<proteinExistence type="predicted"/>
<accession>A0A0H5PW08</accession>
<reference evidence="2" key="2">
    <citation type="submission" date="2015-07" db="EMBL/GenBank/DDBJ databases">
        <title>Plasmids, circular viruses and viroids from rat gut.</title>
        <authorList>
            <person name="Jorgensen T.J."/>
            <person name="Hansen M.A."/>
            <person name="Xu Z."/>
            <person name="Tabak M.A."/>
            <person name="Sorensen S.J."/>
            <person name="Hansen L.H."/>
        </authorList>
    </citation>
    <scope>NUCLEOTIDE SEQUENCE</scope>
    <source>
        <plasmid evidence="2">pRGRH0110</plasmid>
    </source>
</reference>
<protein>
    <submittedName>
        <fullName evidence="2">Uncharacterized protein</fullName>
    </submittedName>
</protein>